<organism evidence="1 2">
    <name type="scientific">Parasphingorhabdus cellanae</name>
    <dbReference type="NCBI Taxonomy" id="2806553"/>
    <lineage>
        <taxon>Bacteria</taxon>
        <taxon>Pseudomonadati</taxon>
        <taxon>Pseudomonadota</taxon>
        <taxon>Alphaproteobacteria</taxon>
        <taxon>Sphingomonadales</taxon>
        <taxon>Sphingomonadaceae</taxon>
        <taxon>Parasphingorhabdus</taxon>
    </lineage>
</organism>
<keyword evidence="1" id="KW-0808">Transferase</keyword>
<evidence type="ECO:0000313" key="2">
    <source>
        <dbReference type="Proteomes" id="UP000663923"/>
    </source>
</evidence>
<accession>A0ABX7T490</accession>
<keyword evidence="1" id="KW-0489">Methyltransferase</keyword>
<evidence type="ECO:0000313" key="1">
    <source>
        <dbReference type="EMBL" id="QTD55946.1"/>
    </source>
</evidence>
<dbReference type="RefSeq" id="WP_207987770.1">
    <property type="nucleotide sequence ID" value="NZ_CP071794.1"/>
</dbReference>
<dbReference type="SUPFAM" id="SSF53335">
    <property type="entry name" value="S-adenosyl-L-methionine-dependent methyltransferases"/>
    <property type="match status" value="1"/>
</dbReference>
<gene>
    <name evidence="1" type="ORF">J4G78_17495</name>
</gene>
<dbReference type="GO" id="GO:0008168">
    <property type="term" value="F:methyltransferase activity"/>
    <property type="evidence" value="ECO:0007669"/>
    <property type="project" value="UniProtKB-KW"/>
</dbReference>
<dbReference type="Pfam" id="PF13489">
    <property type="entry name" value="Methyltransf_23"/>
    <property type="match status" value="1"/>
</dbReference>
<protein>
    <submittedName>
        <fullName evidence="1">Class I SAM-dependent methyltransferase</fullName>
    </submittedName>
</protein>
<dbReference type="Proteomes" id="UP000663923">
    <property type="component" value="Chromosome"/>
</dbReference>
<sequence length="206" mass="23433">MKNKIVSGTEGYASQASFLLEQYENFSFEESYPEAIDYFPEKPCKILDIGSGTGRDAAWFDKKGHEVLAAEPTKELREGAIHLHPSPTIRWVDDSLPDLEKVRHLHERFDFILMNAVWMHLDKGQREEAMSAVAPLLSQAARLFISLRHGPVPRGRRMFAVSAEETIELASRHKLVALYNGRSQSILPNNKAAGIWWTKLIFEREA</sequence>
<dbReference type="InterPro" id="IPR029063">
    <property type="entry name" value="SAM-dependent_MTases_sf"/>
</dbReference>
<dbReference type="EMBL" id="CP071794">
    <property type="protein sequence ID" value="QTD55946.1"/>
    <property type="molecule type" value="Genomic_DNA"/>
</dbReference>
<dbReference type="CDD" id="cd02440">
    <property type="entry name" value="AdoMet_MTases"/>
    <property type="match status" value="1"/>
</dbReference>
<proteinExistence type="predicted"/>
<reference evidence="1 2" key="1">
    <citation type="submission" date="2021-03" db="EMBL/GenBank/DDBJ databases">
        <title>Complete genome of Parasphingorhabdus_sp.JHSY0214.</title>
        <authorList>
            <person name="Yoo J.H."/>
            <person name="Bae J.W."/>
        </authorList>
    </citation>
    <scope>NUCLEOTIDE SEQUENCE [LARGE SCALE GENOMIC DNA]</scope>
    <source>
        <strain evidence="1 2">JHSY0214</strain>
    </source>
</reference>
<keyword evidence="2" id="KW-1185">Reference proteome</keyword>
<dbReference type="GO" id="GO:0032259">
    <property type="term" value="P:methylation"/>
    <property type="evidence" value="ECO:0007669"/>
    <property type="project" value="UniProtKB-KW"/>
</dbReference>
<dbReference type="Gene3D" id="3.40.50.150">
    <property type="entry name" value="Vaccinia Virus protein VP39"/>
    <property type="match status" value="1"/>
</dbReference>
<name>A0ABX7T490_9SPHN</name>